<evidence type="ECO:0000313" key="4">
    <source>
        <dbReference type="Proteomes" id="UP000215450"/>
    </source>
</evidence>
<keyword evidence="1" id="KW-1133">Transmembrane helix</keyword>
<organism evidence="3 4">
    <name type="scientific">Kingella negevensis</name>
    <dbReference type="NCBI Taxonomy" id="1522312"/>
    <lineage>
        <taxon>Bacteria</taxon>
        <taxon>Pseudomonadati</taxon>
        <taxon>Pseudomonadota</taxon>
        <taxon>Betaproteobacteria</taxon>
        <taxon>Neisseriales</taxon>
        <taxon>Neisseriaceae</taxon>
        <taxon>Kingella</taxon>
    </lineage>
</organism>
<feature type="transmembrane region" description="Helical" evidence="1">
    <location>
        <begin position="71"/>
        <end position="88"/>
    </location>
</feature>
<sequence>MGFLTWALGFIGGNGGIGGGGAVCGGVCGRSFALQTRFAPCRLLGGGWRVVSNGGRTNGARAMKHDYIRKVANTLWLVVFLVLAAYTGQTQQRTADGNNAFDQMTYKLGSKLGIETNQRFAIVRVSVFEDKLAYGNKRGVYVIKDSDTGREFVGISGVGIAELGSDANPSVKREVEQ</sequence>
<name>A0A238TDB4_9NEIS</name>
<reference evidence="3 4" key="2">
    <citation type="submission" date="2017-06" db="EMBL/GenBank/DDBJ databases">
        <authorList>
            <person name="Kim H.J."/>
            <person name="Triplett B.A."/>
        </authorList>
    </citation>
    <scope>NUCLEOTIDE SEQUENCE [LARGE SCALE GENOMIC DNA]</scope>
    <source>
        <strain evidence="3">Kingella_eburonensis</strain>
    </source>
</reference>
<reference evidence="2" key="1">
    <citation type="submission" date="2017-05" db="EMBL/GenBank/DDBJ databases">
        <authorList>
            <person name="Song R."/>
            <person name="Chenine A.L."/>
            <person name="Ruprecht R.M."/>
        </authorList>
    </citation>
    <scope>NUCLEOTIDE SEQUENCE</scope>
    <source>
        <strain evidence="2">Kingella_eburonensis</strain>
    </source>
</reference>
<dbReference type="EMBL" id="FXUV01000023">
    <property type="protein sequence ID" value="SMQ12498.1"/>
    <property type="molecule type" value="Genomic_DNA"/>
</dbReference>
<protein>
    <submittedName>
        <fullName evidence="3">Uncharacterized protein</fullName>
    </submittedName>
</protein>
<evidence type="ECO:0000313" key="2">
    <source>
        <dbReference type="EMBL" id="SMQ12498.1"/>
    </source>
</evidence>
<dbReference type="EMBL" id="FXUV02000026">
    <property type="protein sequence ID" value="SNB70577.1"/>
    <property type="molecule type" value="Genomic_DNA"/>
</dbReference>
<gene>
    <name evidence="3" type="ORF">KEBURONENSIS_01354</name>
    <name evidence="2" type="ORF">KEBURONENSIS_01399</name>
</gene>
<dbReference type="AlphaFoldDB" id="A0A238TDB4"/>
<proteinExistence type="predicted"/>
<keyword evidence="4" id="KW-1185">Reference proteome</keyword>
<evidence type="ECO:0000256" key="1">
    <source>
        <dbReference type="SAM" id="Phobius"/>
    </source>
</evidence>
<evidence type="ECO:0000313" key="3">
    <source>
        <dbReference type="EMBL" id="SNB70577.1"/>
    </source>
</evidence>
<accession>A0A238TDB4</accession>
<keyword evidence="1" id="KW-0812">Transmembrane</keyword>
<dbReference type="Proteomes" id="UP000215450">
    <property type="component" value="Unassembled WGS sequence"/>
</dbReference>
<keyword evidence="1" id="KW-0472">Membrane</keyword>